<dbReference type="EMBL" id="QFPW01000001">
    <property type="protein sequence ID" value="PZQ52443.1"/>
    <property type="molecule type" value="Genomic_DNA"/>
</dbReference>
<comment type="caution">
    <text evidence="3">The sequence shown here is derived from an EMBL/GenBank/DDBJ whole genome shotgun (WGS) entry which is preliminary data.</text>
</comment>
<organism evidence="3 4">
    <name type="scientific">Rhodovulum sulfidophilum</name>
    <name type="common">Rhodobacter sulfidophilus</name>
    <dbReference type="NCBI Taxonomy" id="35806"/>
    <lineage>
        <taxon>Bacteria</taxon>
        <taxon>Pseudomonadati</taxon>
        <taxon>Pseudomonadota</taxon>
        <taxon>Alphaproteobacteria</taxon>
        <taxon>Rhodobacterales</taxon>
        <taxon>Paracoccaceae</taxon>
        <taxon>Rhodovulum</taxon>
    </lineage>
</organism>
<protein>
    <recommendedName>
        <fullName evidence="2">Methyltransferase type 11 domain-containing protein</fullName>
    </recommendedName>
</protein>
<evidence type="ECO:0000256" key="1">
    <source>
        <dbReference type="SAM" id="MobiDB-lite"/>
    </source>
</evidence>
<feature type="compositionally biased region" description="Low complexity" evidence="1">
    <location>
        <begin position="254"/>
        <end position="265"/>
    </location>
</feature>
<dbReference type="AlphaFoldDB" id="A0A2W5QCF3"/>
<sequence>MHLDVLDLRAFYYRTKLGRSAQRGLQEALRRFWPEARGQTVVGYGFAAPVLRPFLADARRVVALMPAPQGVMPWPAGGRNVSALVEETRWPLEAGTVDRLVVLHGLEACDSPPALLAEIWRVLAPGGQVVFIVPNRSGLWARRDVTPFGYGRPYSFGQLETLLGQNRFMPERHAAALHSPPSHRRFWLQTAPFWERLGQRFNAQFMAGALLVEATKQVYGRPPADARKVAVPGPLDVLGGLTRPKPEVVAGRDPAPAARALPRLR</sequence>
<accession>A0A2W5QCF3</accession>
<dbReference type="Pfam" id="PF08241">
    <property type="entry name" value="Methyltransf_11"/>
    <property type="match status" value="1"/>
</dbReference>
<dbReference type="GO" id="GO:0008757">
    <property type="term" value="F:S-adenosylmethionine-dependent methyltransferase activity"/>
    <property type="evidence" value="ECO:0007669"/>
    <property type="project" value="InterPro"/>
</dbReference>
<dbReference type="InterPro" id="IPR029063">
    <property type="entry name" value="SAM-dependent_MTases_sf"/>
</dbReference>
<dbReference type="SUPFAM" id="SSF53335">
    <property type="entry name" value="S-adenosyl-L-methionine-dependent methyltransferases"/>
    <property type="match status" value="1"/>
</dbReference>
<name>A0A2W5QCF3_RHOSU</name>
<evidence type="ECO:0000313" key="3">
    <source>
        <dbReference type="EMBL" id="PZQ52443.1"/>
    </source>
</evidence>
<dbReference type="InterPro" id="IPR013216">
    <property type="entry name" value="Methyltransf_11"/>
</dbReference>
<dbReference type="Gene3D" id="3.40.50.150">
    <property type="entry name" value="Vaccinia Virus protein VP39"/>
    <property type="match status" value="1"/>
</dbReference>
<gene>
    <name evidence="3" type="ORF">DI556_01960</name>
</gene>
<evidence type="ECO:0000259" key="2">
    <source>
        <dbReference type="Pfam" id="PF08241"/>
    </source>
</evidence>
<reference evidence="3 4" key="1">
    <citation type="submission" date="2017-08" db="EMBL/GenBank/DDBJ databases">
        <title>Infants hospitalized years apart are colonized by the same room-sourced microbial strains.</title>
        <authorList>
            <person name="Brooks B."/>
            <person name="Olm M.R."/>
            <person name="Firek B.A."/>
            <person name="Baker R."/>
            <person name="Thomas B.C."/>
            <person name="Morowitz M.J."/>
            <person name="Banfield J.F."/>
        </authorList>
    </citation>
    <scope>NUCLEOTIDE SEQUENCE [LARGE SCALE GENOMIC DNA]</scope>
    <source>
        <strain evidence="3">S2_005_002_R2_34</strain>
    </source>
</reference>
<feature type="domain" description="Methyltransferase type 11" evidence="2">
    <location>
        <begin position="83"/>
        <end position="131"/>
    </location>
</feature>
<evidence type="ECO:0000313" key="4">
    <source>
        <dbReference type="Proteomes" id="UP000249185"/>
    </source>
</evidence>
<proteinExistence type="predicted"/>
<dbReference type="Proteomes" id="UP000249185">
    <property type="component" value="Unassembled WGS sequence"/>
</dbReference>
<feature type="region of interest" description="Disordered" evidence="1">
    <location>
        <begin position="244"/>
        <end position="265"/>
    </location>
</feature>